<dbReference type="GeneID" id="68850241"/>
<reference evidence="2 3" key="1">
    <citation type="submission" date="2006-05" db="EMBL/GenBank/DDBJ databases">
        <authorList>
            <person name="King G."/>
            <person name="Ferriera S."/>
            <person name="Johnson J."/>
            <person name="Kravitz S."/>
            <person name="Beeson K."/>
            <person name="Sutton G."/>
            <person name="Rogers Y.-H."/>
            <person name="Friedman R."/>
            <person name="Frazier M."/>
            <person name="Venter J.C."/>
        </authorList>
    </citation>
    <scope>NUCLEOTIDE SEQUENCE [LARGE SCALE GENOMIC DNA]</scope>
    <source>
        <strain evidence="3">ATCC 25650 / DSM 13394 / JCM 20685 / NBRC 16684 / NCIMB 2208 / IAM 12614 / B1</strain>
    </source>
</reference>
<evidence type="ECO:0000313" key="2">
    <source>
        <dbReference type="EMBL" id="EAV41601.1"/>
    </source>
</evidence>
<dbReference type="AlphaFoldDB" id="A0NZN4"/>
<feature type="transmembrane region" description="Helical" evidence="1">
    <location>
        <begin position="94"/>
        <end position="118"/>
    </location>
</feature>
<keyword evidence="1" id="KW-0812">Transmembrane</keyword>
<dbReference type="eggNOG" id="ENOG50331UM">
    <property type="taxonomic scope" value="Bacteria"/>
</dbReference>
<sequence>MQKQDNQALRAYFRDRVSQTTGGTREQSTRQPLGIGSLIGSSFSIMLRQLLPVLLVGFVTSLLGAFLAWSMVGIDAALNLESDDASDLAGLRDLVTACVDVLVFAMTAACLAQLTYDVRLNRPVSIARYLLPALKASPAIFLQNSLLLIVFVLTALPPIITAVYFDTIVISLMTLGVLPFLALWGCSVFLVLAPAVVIERTGFGGLKRSWSLTKTYRWQIAGAVLPVWLCSFAIALAGALPVEFLARQGHTAWALPVFAATNALASGPLAILASLVYARLREIKEGISVDQVADVFD</sequence>
<dbReference type="EMBL" id="AAUW01000019">
    <property type="protein sequence ID" value="EAV41601.1"/>
    <property type="molecule type" value="Genomic_DNA"/>
</dbReference>
<evidence type="ECO:0008006" key="4">
    <source>
        <dbReference type="Google" id="ProtNLM"/>
    </source>
</evidence>
<feature type="transmembrane region" description="Helical" evidence="1">
    <location>
        <begin position="50"/>
        <end position="74"/>
    </location>
</feature>
<gene>
    <name evidence="2" type="ORF">SIAM614_25741</name>
</gene>
<feature type="transmembrane region" description="Helical" evidence="1">
    <location>
        <begin position="252"/>
        <end position="278"/>
    </location>
</feature>
<keyword evidence="1" id="KW-0472">Membrane</keyword>
<protein>
    <recommendedName>
        <fullName evidence="4">Glycerophosphoryl diester phosphodiesterase membrane domain-containing protein</fullName>
    </recommendedName>
</protein>
<feature type="transmembrane region" description="Helical" evidence="1">
    <location>
        <begin position="139"/>
        <end position="165"/>
    </location>
</feature>
<dbReference type="RefSeq" id="WP_006938202.1">
    <property type="nucleotide sequence ID" value="NZ_AAUW01000019.1"/>
</dbReference>
<comment type="caution">
    <text evidence="2">The sequence shown here is derived from an EMBL/GenBank/DDBJ whole genome shotgun (WGS) entry which is preliminary data.</text>
</comment>
<accession>A0NZN4</accession>
<name>A0NZN4_ROSAI</name>
<proteinExistence type="predicted"/>
<organism evidence="2 3">
    <name type="scientific">Roseibium aggregatum (strain ATCC 25650 / DSM 13394 / JCM 20685 / NBRC 16684 / NCIMB 2208 / IAM 12614 / B1)</name>
    <name type="common">Stappia aggregata</name>
    <dbReference type="NCBI Taxonomy" id="384765"/>
    <lineage>
        <taxon>Bacteria</taxon>
        <taxon>Pseudomonadati</taxon>
        <taxon>Pseudomonadota</taxon>
        <taxon>Alphaproteobacteria</taxon>
        <taxon>Hyphomicrobiales</taxon>
        <taxon>Stappiaceae</taxon>
        <taxon>Roseibium</taxon>
    </lineage>
</organism>
<dbReference type="OrthoDB" id="7472950at2"/>
<feature type="transmembrane region" description="Helical" evidence="1">
    <location>
        <begin position="218"/>
        <end position="240"/>
    </location>
</feature>
<evidence type="ECO:0000256" key="1">
    <source>
        <dbReference type="SAM" id="Phobius"/>
    </source>
</evidence>
<dbReference type="Proteomes" id="UP000004848">
    <property type="component" value="Unassembled WGS sequence"/>
</dbReference>
<keyword evidence="1" id="KW-1133">Transmembrane helix</keyword>
<evidence type="ECO:0000313" key="3">
    <source>
        <dbReference type="Proteomes" id="UP000004848"/>
    </source>
</evidence>
<feature type="transmembrane region" description="Helical" evidence="1">
    <location>
        <begin position="177"/>
        <end position="198"/>
    </location>
</feature>